<protein>
    <submittedName>
        <fullName evidence="1">Uncharacterized protein</fullName>
    </submittedName>
</protein>
<evidence type="ECO:0000313" key="2">
    <source>
        <dbReference type="Proteomes" id="UP001182455"/>
    </source>
</evidence>
<keyword evidence="2" id="KW-1185">Reference proteome</keyword>
<name>A0AA50F2T5_9CAUD</name>
<dbReference type="Proteomes" id="UP001182455">
    <property type="component" value="Segment"/>
</dbReference>
<proteinExistence type="predicted"/>
<organism evidence="1 2">
    <name type="scientific">Ralstonia phage BOESR1</name>
    <dbReference type="NCBI Taxonomy" id="3034917"/>
    <lineage>
        <taxon>Viruses</taxon>
        <taxon>Duplodnaviria</taxon>
        <taxon>Heunggongvirae</taxon>
        <taxon>Uroviricota</taxon>
        <taxon>Caudoviricetes</taxon>
        <taxon>Autographivirales</taxon>
        <taxon>Autographivirales incertae sedis</taxon>
        <taxon>Boesrvirus</taxon>
        <taxon>Boesrvirus BOESR1</taxon>
    </lineage>
</organism>
<reference evidence="1" key="1">
    <citation type="submission" date="2023-07" db="EMBL/GenBank/DDBJ databases">
        <title>First report of Ralstonia pseudosolanacearum infecting Boesenbergia rotunda from Thailand.</title>
        <authorList>
            <person name="Carroll S."/>
            <person name="McGreig S."/>
            <person name="Bryning A."/>
            <person name="Vicente J.G."/>
            <person name="Aspin A."/>
        </authorList>
    </citation>
    <scope>NUCLEOTIDE SEQUENCE</scope>
</reference>
<sequence>MSLRMNWKTEATACGPRVNPWRKRMTSILILLVLNMGTINGVYLGEFDSPAACQQALPRAAQALKNNPALKSVEGAALICVPKREA</sequence>
<dbReference type="EMBL" id="OR367448">
    <property type="protein sequence ID" value="WLW40593.1"/>
    <property type="molecule type" value="Genomic_DNA"/>
</dbReference>
<accession>A0AA50F2T5</accession>
<gene>
    <name evidence="1" type="ORF">HIBIKMCM_00026</name>
</gene>
<evidence type="ECO:0000313" key="1">
    <source>
        <dbReference type="EMBL" id="WLW40593.1"/>
    </source>
</evidence>